<sequence>MRAPAPTVPSTGPMPDVAPSASPATPETLPVVPSTSEPPHPSESSVAISIFEFRGLCHTLQTLTTSQSILTQHMIALRATRSILSPPKPSILPSLGRYSSTWGPPLAEQTMPPEEQTIGEIEPSIPSIPTSTAEPSSPCDPPTTIWSST</sequence>
<feature type="compositionally biased region" description="Low complexity" evidence="1">
    <location>
        <begin position="121"/>
        <end position="137"/>
    </location>
</feature>
<name>A5BUU2_VITVI</name>
<accession>A5BUU2</accession>
<feature type="region of interest" description="Disordered" evidence="1">
    <location>
        <begin position="121"/>
        <end position="149"/>
    </location>
</feature>
<dbReference type="AlphaFoldDB" id="A5BUU2"/>
<evidence type="ECO:0000313" key="2">
    <source>
        <dbReference type="EMBL" id="CAN63868.1"/>
    </source>
</evidence>
<feature type="region of interest" description="Disordered" evidence="1">
    <location>
        <begin position="1"/>
        <end position="43"/>
    </location>
</feature>
<reference evidence="2" key="1">
    <citation type="journal article" date="2007" name="PLoS ONE">
        <title>The first genome sequence of an elite grapevine cultivar (Pinot noir Vitis vinifera L.): coping with a highly heterozygous genome.</title>
        <authorList>
            <person name="Velasco R."/>
            <person name="Zharkikh A."/>
            <person name="Troggio M."/>
            <person name="Cartwright D.A."/>
            <person name="Cestaro A."/>
            <person name="Pruss D."/>
            <person name="Pindo M."/>
            <person name="FitzGerald L.M."/>
            <person name="Vezzulli S."/>
            <person name="Reid J."/>
            <person name="Malacarne G."/>
            <person name="Iliev D."/>
            <person name="Coppola G."/>
            <person name="Wardell B."/>
            <person name="Micheletti D."/>
            <person name="Macalma T."/>
            <person name="Facci M."/>
            <person name="Mitchell J.T."/>
            <person name="Perazzolli M."/>
            <person name="Eldredge G."/>
            <person name="Gatto P."/>
            <person name="Oyzerski R."/>
            <person name="Moretto M."/>
            <person name="Gutin N."/>
            <person name="Stefanini M."/>
            <person name="Chen Y."/>
            <person name="Segala C."/>
            <person name="Davenport C."/>
            <person name="Dematte L."/>
            <person name="Mraz A."/>
            <person name="Battilana J."/>
            <person name="Stormo K."/>
            <person name="Costa F."/>
            <person name="Tao Q."/>
            <person name="Si-Ammour A."/>
            <person name="Harkins T."/>
            <person name="Lackey A."/>
            <person name="Perbost C."/>
            <person name="Taillon B."/>
            <person name="Stella A."/>
            <person name="Solovyev V."/>
            <person name="Fawcett J.A."/>
            <person name="Sterck L."/>
            <person name="Vandepoele K."/>
            <person name="Grando S.M."/>
            <person name="Toppo S."/>
            <person name="Moser C."/>
            <person name="Lanchbury J."/>
            <person name="Bogden R."/>
            <person name="Skolnick M."/>
            <person name="Sgaramella V."/>
            <person name="Bhatnagar S.K."/>
            <person name="Fontana P."/>
            <person name="Gutin A."/>
            <person name="Van de Peer Y."/>
            <person name="Salamini F."/>
            <person name="Viola R."/>
        </authorList>
    </citation>
    <scope>NUCLEOTIDE SEQUENCE</scope>
</reference>
<proteinExistence type="predicted"/>
<protein>
    <submittedName>
        <fullName evidence="2">Uncharacterized protein</fullName>
    </submittedName>
</protein>
<evidence type="ECO:0000256" key="1">
    <source>
        <dbReference type="SAM" id="MobiDB-lite"/>
    </source>
</evidence>
<organism evidence="2">
    <name type="scientific">Vitis vinifera</name>
    <name type="common">Grape</name>
    <dbReference type="NCBI Taxonomy" id="29760"/>
    <lineage>
        <taxon>Eukaryota</taxon>
        <taxon>Viridiplantae</taxon>
        <taxon>Streptophyta</taxon>
        <taxon>Embryophyta</taxon>
        <taxon>Tracheophyta</taxon>
        <taxon>Spermatophyta</taxon>
        <taxon>Magnoliopsida</taxon>
        <taxon>eudicotyledons</taxon>
        <taxon>Gunneridae</taxon>
        <taxon>Pentapetalae</taxon>
        <taxon>rosids</taxon>
        <taxon>Vitales</taxon>
        <taxon>Vitaceae</taxon>
        <taxon>Viteae</taxon>
        <taxon>Vitis</taxon>
    </lineage>
</organism>
<dbReference type="EMBL" id="AM472008">
    <property type="protein sequence ID" value="CAN63868.1"/>
    <property type="molecule type" value="Genomic_DNA"/>
</dbReference>
<gene>
    <name evidence="2" type="ORF">VITISV_009560</name>
</gene>